<dbReference type="GO" id="GO:0008253">
    <property type="term" value="F:5'-nucleotidase activity"/>
    <property type="evidence" value="ECO:0007669"/>
    <property type="project" value="InterPro"/>
</dbReference>
<dbReference type="PANTHER" id="PTHR16504">
    <property type="entry name" value="5'(3')-DEOXYRIBONUCLEOTIDASE"/>
    <property type="match status" value="1"/>
</dbReference>
<dbReference type="Proteomes" id="UP000261032">
    <property type="component" value="Unassembled WGS sequence"/>
</dbReference>
<dbReference type="AlphaFoldDB" id="A0A3E3EC31"/>
<gene>
    <name evidence="2" type="ORF">DXB93_14310</name>
</gene>
<evidence type="ECO:0000313" key="2">
    <source>
        <dbReference type="EMBL" id="RGD81491.1"/>
    </source>
</evidence>
<reference evidence="2 3" key="1">
    <citation type="submission" date="2018-08" db="EMBL/GenBank/DDBJ databases">
        <title>A genome reference for cultivated species of the human gut microbiota.</title>
        <authorList>
            <person name="Zou Y."/>
            <person name="Xue W."/>
            <person name="Luo G."/>
        </authorList>
    </citation>
    <scope>NUCLEOTIDE SEQUENCE [LARGE SCALE GENOMIC DNA]</scope>
    <source>
        <strain evidence="2 3">OM06-4</strain>
    </source>
</reference>
<dbReference type="RefSeq" id="WP_117582217.1">
    <property type="nucleotide sequence ID" value="NZ_QUSL01000027.1"/>
</dbReference>
<dbReference type="InterPro" id="IPR036412">
    <property type="entry name" value="HAD-like_sf"/>
</dbReference>
<name>A0A3E3EC31_9FIRM</name>
<dbReference type="SUPFAM" id="SSF56784">
    <property type="entry name" value="HAD-like"/>
    <property type="match status" value="1"/>
</dbReference>
<dbReference type="Pfam" id="PF06941">
    <property type="entry name" value="NT5C"/>
    <property type="match status" value="1"/>
</dbReference>
<dbReference type="PANTHER" id="PTHR16504:SF4">
    <property type="entry name" value="5'(3')-DEOXYRIBONUCLEOTIDASE"/>
    <property type="match status" value="1"/>
</dbReference>
<organism evidence="2 3">
    <name type="scientific">Thomasclavelia ramosa</name>
    <dbReference type="NCBI Taxonomy" id="1547"/>
    <lineage>
        <taxon>Bacteria</taxon>
        <taxon>Bacillati</taxon>
        <taxon>Bacillota</taxon>
        <taxon>Erysipelotrichia</taxon>
        <taxon>Erysipelotrichales</taxon>
        <taxon>Coprobacillaceae</taxon>
        <taxon>Thomasclavelia</taxon>
    </lineage>
</organism>
<dbReference type="EMBL" id="QUSL01000027">
    <property type="protein sequence ID" value="RGD81491.1"/>
    <property type="molecule type" value="Genomic_DNA"/>
</dbReference>
<comment type="caution">
    <text evidence="2">The sequence shown here is derived from an EMBL/GenBank/DDBJ whole genome shotgun (WGS) entry which is preliminary data.</text>
</comment>
<sequence length="223" mass="26388">MKKVKRSNSIQCRLFVGMDGTLNYFNNNIESIDAMYSKGYFSELEPMRQVVDAIKEFLKHDKEVYILTSIVASPYALAEKKEWLDKFLPEIDSNHIIFVPYGKDKTKYIDGEIRKTDFLLDDYDHNLIRWSKKGTSIKLVNNLNDKGGWDGEKIYYNDYYLGIAYSIRSIQNKSILKEMMYNKNLFIEYSSGDRHIFLEKRNAIKKESKSSVKRNNRRRDIER</sequence>
<accession>A0A3E3EC31</accession>
<dbReference type="Gene3D" id="3.40.50.1000">
    <property type="entry name" value="HAD superfamily/HAD-like"/>
    <property type="match status" value="1"/>
</dbReference>
<evidence type="ECO:0000256" key="1">
    <source>
        <dbReference type="ARBA" id="ARBA00009589"/>
    </source>
</evidence>
<evidence type="ECO:0000313" key="3">
    <source>
        <dbReference type="Proteomes" id="UP000261032"/>
    </source>
</evidence>
<comment type="similarity">
    <text evidence="1">Belongs to the 5'(3')-deoxyribonucleotidase family.</text>
</comment>
<dbReference type="InterPro" id="IPR010708">
    <property type="entry name" value="5'(3')-deoxyribonucleotidase"/>
</dbReference>
<dbReference type="InterPro" id="IPR023214">
    <property type="entry name" value="HAD_sf"/>
</dbReference>
<dbReference type="GO" id="GO:0009223">
    <property type="term" value="P:pyrimidine deoxyribonucleotide catabolic process"/>
    <property type="evidence" value="ECO:0007669"/>
    <property type="project" value="TreeGrafter"/>
</dbReference>
<protein>
    <submittedName>
        <fullName evidence="2">Uncharacterized protein</fullName>
    </submittedName>
</protein>
<proteinExistence type="inferred from homology"/>